<organism evidence="8 9">
    <name type="scientific">Acidocella aromatica</name>
    <dbReference type="NCBI Taxonomy" id="1303579"/>
    <lineage>
        <taxon>Bacteria</taxon>
        <taxon>Pseudomonadati</taxon>
        <taxon>Pseudomonadota</taxon>
        <taxon>Alphaproteobacteria</taxon>
        <taxon>Acetobacterales</taxon>
        <taxon>Acidocellaceae</taxon>
        <taxon>Acidocella</taxon>
    </lineage>
</organism>
<dbReference type="GO" id="GO:0055085">
    <property type="term" value="P:transmembrane transport"/>
    <property type="evidence" value="ECO:0007669"/>
    <property type="project" value="InterPro"/>
</dbReference>
<feature type="transmembrane region" description="Helical" evidence="7">
    <location>
        <begin position="82"/>
        <end position="100"/>
    </location>
</feature>
<dbReference type="Pfam" id="PF00950">
    <property type="entry name" value="ABC-3"/>
    <property type="match status" value="1"/>
</dbReference>
<dbReference type="Gene3D" id="1.10.3470.10">
    <property type="entry name" value="ABC transporter involved in vitamin B12 uptake, BtuC"/>
    <property type="match status" value="1"/>
</dbReference>
<dbReference type="GO" id="GO:0043190">
    <property type="term" value="C:ATP-binding cassette (ABC) transporter complex"/>
    <property type="evidence" value="ECO:0007669"/>
    <property type="project" value="InterPro"/>
</dbReference>
<feature type="transmembrane region" description="Helical" evidence="7">
    <location>
        <begin position="130"/>
        <end position="149"/>
    </location>
</feature>
<feature type="transmembrane region" description="Helical" evidence="7">
    <location>
        <begin position="208"/>
        <end position="233"/>
    </location>
</feature>
<evidence type="ECO:0000256" key="7">
    <source>
        <dbReference type="SAM" id="Phobius"/>
    </source>
</evidence>
<keyword evidence="6" id="KW-0813">Transport</keyword>
<dbReference type="InterPro" id="IPR037294">
    <property type="entry name" value="ABC_BtuC-like"/>
</dbReference>
<feature type="transmembrane region" description="Helical" evidence="7">
    <location>
        <begin position="7"/>
        <end position="28"/>
    </location>
</feature>
<comment type="subcellular location">
    <subcellularLocation>
        <location evidence="6">Cell membrane</location>
        <topology evidence="6">Multi-pass membrane protein</topology>
    </subcellularLocation>
    <subcellularLocation>
        <location evidence="1">Membrane</location>
        <topology evidence="1">Multi-pass membrane protein</topology>
    </subcellularLocation>
</comment>
<protein>
    <submittedName>
        <fullName evidence="8">Zinc/manganese transport system permease protein</fullName>
    </submittedName>
</protein>
<evidence type="ECO:0000256" key="1">
    <source>
        <dbReference type="ARBA" id="ARBA00004141"/>
    </source>
</evidence>
<feature type="transmembrane region" description="Helical" evidence="7">
    <location>
        <begin position="239"/>
        <end position="256"/>
    </location>
</feature>
<dbReference type="PANTHER" id="PTHR30477:SF13">
    <property type="entry name" value="IRON TRANSPORT SYSTEM MEMBRANE PROTEIN HI_0360-RELATED"/>
    <property type="match status" value="1"/>
</dbReference>
<keyword evidence="4 7" id="KW-1133">Transmembrane helix</keyword>
<evidence type="ECO:0000256" key="4">
    <source>
        <dbReference type="ARBA" id="ARBA00022989"/>
    </source>
</evidence>
<dbReference type="GO" id="GO:0010043">
    <property type="term" value="P:response to zinc ion"/>
    <property type="evidence" value="ECO:0007669"/>
    <property type="project" value="TreeGrafter"/>
</dbReference>
<keyword evidence="5 7" id="KW-0472">Membrane</keyword>
<keyword evidence="9" id="KW-1185">Reference proteome</keyword>
<feature type="transmembrane region" description="Helical" evidence="7">
    <location>
        <begin position="48"/>
        <end position="75"/>
    </location>
</feature>
<dbReference type="EMBL" id="JACHFJ010000012">
    <property type="protein sequence ID" value="MBB5374126.1"/>
    <property type="molecule type" value="Genomic_DNA"/>
</dbReference>
<dbReference type="Proteomes" id="UP000553706">
    <property type="component" value="Unassembled WGS sequence"/>
</dbReference>
<evidence type="ECO:0000256" key="5">
    <source>
        <dbReference type="ARBA" id="ARBA00023136"/>
    </source>
</evidence>
<dbReference type="AlphaFoldDB" id="A0A840VEJ4"/>
<feature type="transmembrane region" description="Helical" evidence="7">
    <location>
        <begin position="169"/>
        <end position="196"/>
    </location>
</feature>
<dbReference type="InterPro" id="IPR001626">
    <property type="entry name" value="ABC_TroCD"/>
</dbReference>
<keyword evidence="3 6" id="KW-0812">Transmembrane</keyword>
<dbReference type="SUPFAM" id="SSF81345">
    <property type="entry name" value="ABC transporter involved in vitamin B12 uptake, BtuC"/>
    <property type="match status" value="1"/>
</dbReference>
<evidence type="ECO:0000256" key="3">
    <source>
        <dbReference type="ARBA" id="ARBA00022692"/>
    </source>
</evidence>
<sequence length="261" mass="26317">MFEPYMLDAWIVATLVALAAGCAGYFVVLRGAGFAAHALPMAAFPGAALAGLLGIARFYGLAVFALGGVAGLAWLKRAQRPDAATALVLVAMLGLGALFLSLSGQYSNAVYALLFGQILGVGAADLPPAFGIGIGVPVVLLLCFRPLTYSALVPDLAATRGLSGAGLDLLFLGLLAVTSAVALPIAGALLVFTLMVGPAAAARNLVRAPLPALGVSIILALLIAWAALALAYLTGLPSGFFVGTLSAAAYLAARLTRRLSP</sequence>
<evidence type="ECO:0000256" key="2">
    <source>
        <dbReference type="ARBA" id="ARBA00008034"/>
    </source>
</evidence>
<accession>A0A840VEJ4</accession>
<dbReference type="PANTHER" id="PTHR30477">
    <property type="entry name" value="ABC-TRANSPORTER METAL-BINDING PROTEIN"/>
    <property type="match status" value="1"/>
</dbReference>
<reference evidence="8 9" key="1">
    <citation type="submission" date="2020-08" db="EMBL/GenBank/DDBJ databases">
        <title>Genomic Encyclopedia of Type Strains, Phase IV (KMG-IV): sequencing the most valuable type-strain genomes for metagenomic binning, comparative biology and taxonomic classification.</title>
        <authorList>
            <person name="Goeker M."/>
        </authorList>
    </citation>
    <scope>NUCLEOTIDE SEQUENCE [LARGE SCALE GENOMIC DNA]</scope>
    <source>
        <strain evidence="8 9">DSM 27026</strain>
    </source>
</reference>
<comment type="similarity">
    <text evidence="2 6">Belongs to the ABC-3 integral membrane protein family.</text>
</comment>
<proteinExistence type="inferred from homology"/>
<dbReference type="RefSeq" id="WP_183267141.1">
    <property type="nucleotide sequence ID" value="NZ_JACHFJ010000012.1"/>
</dbReference>
<evidence type="ECO:0000256" key="6">
    <source>
        <dbReference type="RuleBase" id="RU003943"/>
    </source>
</evidence>
<gene>
    <name evidence="8" type="ORF">HNP71_002396</name>
</gene>
<name>A0A840VEJ4_9PROT</name>
<evidence type="ECO:0000313" key="9">
    <source>
        <dbReference type="Proteomes" id="UP000553706"/>
    </source>
</evidence>
<comment type="caution">
    <text evidence="8">The sequence shown here is derived from an EMBL/GenBank/DDBJ whole genome shotgun (WGS) entry which is preliminary data.</text>
</comment>
<evidence type="ECO:0000313" key="8">
    <source>
        <dbReference type="EMBL" id="MBB5374126.1"/>
    </source>
</evidence>